<sequence>MQSNTVQFLSVEEVLEMHTRLIARFGGADGLRDKGLLESALYRPQTGYYSDLVEMAAALFESLMNNHPFIDGNKRVAFFSTDVFLRLNGYKLKVEPKTAYNFLMGLFDTGTCDLKHLTPWVRSVVVRL</sequence>
<proteinExistence type="predicted"/>
<dbReference type="PROSITE" id="PS51459">
    <property type="entry name" value="FIDO"/>
    <property type="match status" value="1"/>
</dbReference>
<reference evidence="2" key="1">
    <citation type="submission" date="2018-06" db="EMBL/GenBank/DDBJ databases">
        <authorList>
            <person name="Zhirakovskaya E."/>
        </authorList>
    </citation>
    <scope>NUCLEOTIDE SEQUENCE</scope>
</reference>
<evidence type="ECO:0000313" key="2">
    <source>
        <dbReference type="EMBL" id="VAW54453.1"/>
    </source>
</evidence>
<dbReference type="EMBL" id="UOFD01000077">
    <property type="protein sequence ID" value="VAW54453.1"/>
    <property type="molecule type" value="Genomic_DNA"/>
</dbReference>
<protein>
    <submittedName>
        <fullName evidence="2">Death on curing protein, Doc toxin</fullName>
    </submittedName>
</protein>
<gene>
    <name evidence="2" type="ORF">MNBD_GAMMA06-861</name>
</gene>
<dbReference type="SUPFAM" id="SSF140931">
    <property type="entry name" value="Fic-like"/>
    <property type="match status" value="1"/>
</dbReference>
<name>A0A3B0WPT5_9ZZZZ</name>
<dbReference type="PIRSF" id="PIRSF018297">
    <property type="entry name" value="Doc"/>
    <property type="match status" value="1"/>
</dbReference>
<dbReference type="Pfam" id="PF02661">
    <property type="entry name" value="Fic"/>
    <property type="match status" value="1"/>
</dbReference>
<feature type="domain" description="Fido" evidence="1">
    <location>
        <begin position="9"/>
        <end position="123"/>
    </location>
</feature>
<dbReference type="InterPro" id="IPR036597">
    <property type="entry name" value="Fido-like_dom_sf"/>
</dbReference>
<dbReference type="Gene3D" id="1.20.120.1870">
    <property type="entry name" value="Fic/DOC protein, Fido domain"/>
    <property type="match status" value="1"/>
</dbReference>
<dbReference type="PANTHER" id="PTHR39426">
    <property type="entry name" value="HOMOLOGY TO DEATH-ON-CURING PROTEIN OF PHAGE P1"/>
    <property type="match status" value="1"/>
</dbReference>
<dbReference type="InterPro" id="IPR006440">
    <property type="entry name" value="Doc"/>
</dbReference>
<organism evidence="2">
    <name type="scientific">hydrothermal vent metagenome</name>
    <dbReference type="NCBI Taxonomy" id="652676"/>
    <lineage>
        <taxon>unclassified sequences</taxon>
        <taxon>metagenomes</taxon>
        <taxon>ecological metagenomes</taxon>
    </lineage>
</organism>
<accession>A0A3B0WPT5</accession>
<dbReference type="PANTHER" id="PTHR39426:SF1">
    <property type="entry name" value="HOMOLOGY TO DEATH-ON-CURING PROTEIN OF PHAGE P1"/>
    <property type="match status" value="1"/>
</dbReference>
<dbReference type="NCBIfam" id="TIGR01550">
    <property type="entry name" value="DOC_P1"/>
    <property type="match status" value="1"/>
</dbReference>
<dbReference type="GO" id="GO:0016301">
    <property type="term" value="F:kinase activity"/>
    <property type="evidence" value="ECO:0007669"/>
    <property type="project" value="InterPro"/>
</dbReference>
<dbReference type="InterPro" id="IPR003812">
    <property type="entry name" value="Fido"/>
</dbReference>
<evidence type="ECO:0000259" key="1">
    <source>
        <dbReference type="PROSITE" id="PS51459"/>
    </source>
</evidence>
<dbReference type="AlphaFoldDB" id="A0A3B0WPT5"/>
<dbReference type="InterPro" id="IPR053737">
    <property type="entry name" value="Type_II_TA_Toxin"/>
</dbReference>